<keyword evidence="2 5" id="KW-0812">Transmembrane</keyword>
<evidence type="ECO:0000313" key="6">
    <source>
        <dbReference type="EnsemblMetazoa" id="G10555.2:cds"/>
    </source>
</evidence>
<dbReference type="EnsemblMetazoa" id="G10555.1">
    <property type="protein sequence ID" value="G10555.1:cds"/>
    <property type="gene ID" value="G10555"/>
</dbReference>
<keyword evidence="3 5" id="KW-1133">Transmembrane helix</keyword>
<organism evidence="6 7">
    <name type="scientific">Magallana gigas</name>
    <name type="common">Pacific oyster</name>
    <name type="synonym">Crassostrea gigas</name>
    <dbReference type="NCBI Taxonomy" id="29159"/>
    <lineage>
        <taxon>Eukaryota</taxon>
        <taxon>Metazoa</taxon>
        <taxon>Spiralia</taxon>
        <taxon>Lophotrochozoa</taxon>
        <taxon>Mollusca</taxon>
        <taxon>Bivalvia</taxon>
        <taxon>Autobranchia</taxon>
        <taxon>Pteriomorphia</taxon>
        <taxon>Ostreida</taxon>
        <taxon>Ostreoidea</taxon>
        <taxon>Ostreidae</taxon>
        <taxon>Magallana</taxon>
    </lineage>
</organism>
<dbReference type="PANTHER" id="PTHR21284:SF12">
    <property type="entry name" value="EG:80H7.2 PROTEIN"/>
    <property type="match status" value="1"/>
</dbReference>
<name>A0A8W8HQC2_MAGGI</name>
<sequence length="177" mass="19907">MLYHWRTASTNLKLGLVLLTIALVVFIAGLSSGFWVKRDTLQVDVYRDTYGLWVHNKCDEPRGCHEDPLNSVYLENRGWTGWFRLTQAVECLGLICMVIALLILLLYFFVSSCKQRKALYAIILFTFLSVLFIVIGIAVFGGKMEQMGYSVGWSMGLAIAGVVLAFLAGIMEVLELR</sequence>
<reference evidence="6" key="1">
    <citation type="submission" date="2022-08" db="UniProtKB">
        <authorList>
            <consortium name="EnsemblMetazoa"/>
        </authorList>
    </citation>
    <scope>IDENTIFICATION</scope>
    <source>
        <strain evidence="6">05x7-T-G4-1.051#20</strain>
    </source>
</reference>
<dbReference type="InterPro" id="IPR004031">
    <property type="entry name" value="PMP22/EMP/MP20/Claudin"/>
</dbReference>
<dbReference type="Pfam" id="PF00822">
    <property type="entry name" value="PMP22_Claudin"/>
    <property type="match status" value="1"/>
</dbReference>
<evidence type="ECO:0000256" key="1">
    <source>
        <dbReference type="ARBA" id="ARBA00004141"/>
    </source>
</evidence>
<dbReference type="Proteomes" id="UP000005408">
    <property type="component" value="Unassembled WGS sequence"/>
</dbReference>
<protein>
    <submittedName>
        <fullName evidence="6">Uncharacterized protein</fullName>
    </submittedName>
</protein>
<dbReference type="AlphaFoldDB" id="A0A8W8HQC2"/>
<evidence type="ECO:0000313" key="7">
    <source>
        <dbReference type="Proteomes" id="UP000005408"/>
    </source>
</evidence>
<accession>A0A8W8HQC2</accession>
<dbReference type="GO" id="GO:0016020">
    <property type="term" value="C:membrane"/>
    <property type="evidence" value="ECO:0007669"/>
    <property type="project" value="UniProtKB-SubCell"/>
</dbReference>
<dbReference type="PANTHER" id="PTHR21284">
    <property type="entry name" value="EG:80H7.2 PROTEIN"/>
    <property type="match status" value="1"/>
</dbReference>
<evidence type="ECO:0000256" key="4">
    <source>
        <dbReference type="ARBA" id="ARBA00023136"/>
    </source>
</evidence>
<dbReference type="EnsemblMetazoa" id="G10555.2">
    <property type="protein sequence ID" value="G10555.2:cds"/>
    <property type="gene ID" value="G10555"/>
</dbReference>
<comment type="subcellular location">
    <subcellularLocation>
        <location evidence="1">Membrane</location>
        <topology evidence="1">Multi-pass membrane protein</topology>
    </subcellularLocation>
</comment>
<evidence type="ECO:0000256" key="5">
    <source>
        <dbReference type="SAM" id="Phobius"/>
    </source>
</evidence>
<feature type="transmembrane region" description="Helical" evidence="5">
    <location>
        <begin position="92"/>
        <end position="110"/>
    </location>
</feature>
<proteinExistence type="predicted"/>
<keyword evidence="4 5" id="KW-0472">Membrane</keyword>
<feature type="transmembrane region" description="Helical" evidence="5">
    <location>
        <begin position="119"/>
        <end position="141"/>
    </location>
</feature>
<dbReference type="Gene3D" id="1.20.140.150">
    <property type="match status" value="1"/>
</dbReference>
<evidence type="ECO:0000256" key="3">
    <source>
        <dbReference type="ARBA" id="ARBA00022989"/>
    </source>
</evidence>
<feature type="transmembrane region" description="Helical" evidence="5">
    <location>
        <begin position="153"/>
        <end position="174"/>
    </location>
</feature>
<keyword evidence="7" id="KW-1185">Reference proteome</keyword>
<feature type="transmembrane region" description="Helical" evidence="5">
    <location>
        <begin position="12"/>
        <end position="36"/>
    </location>
</feature>
<evidence type="ECO:0000256" key="2">
    <source>
        <dbReference type="ARBA" id="ARBA00022692"/>
    </source>
</evidence>